<dbReference type="Gene3D" id="3.40.50.300">
    <property type="entry name" value="P-loop containing nucleotide triphosphate hydrolases"/>
    <property type="match status" value="1"/>
</dbReference>
<keyword evidence="4" id="KW-1185">Reference proteome</keyword>
<dbReference type="EMBL" id="JAMDMJ010000015">
    <property type="protein sequence ID" value="MCY9596806.1"/>
    <property type="molecule type" value="Genomic_DNA"/>
</dbReference>
<evidence type="ECO:0000313" key="1">
    <source>
        <dbReference type="EMBL" id="MCY9596806.1"/>
    </source>
</evidence>
<dbReference type="InterPro" id="IPR027417">
    <property type="entry name" value="P-loop_NTPase"/>
</dbReference>
<evidence type="ECO:0000313" key="3">
    <source>
        <dbReference type="Proteomes" id="UP000288943"/>
    </source>
</evidence>
<dbReference type="RefSeq" id="WP_042227259.1">
    <property type="nucleotide sequence ID" value="NZ_CP026520.1"/>
</dbReference>
<proteinExistence type="predicted"/>
<dbReference type="Proteomes" id="UP000288943">
    <property type="component" value="Chromosome"/>
</dbReference>
<dbReference type="EMBL" id="CP026520">
    <property type="protein sequence ID" value="QAV19876.1"/>
    <property type="molecule type" value="Genomic_DNA"/>
</dbReference>
<sequence>MKLLLIGPGGSGKSTFARELGEKLELPLYHLDAYYWKPGWVPTPNEEWDEFIGKLIREPAWIMDGNYGRTLEMRLKAADVVIFFDLPSWLAVYRVIKRRIMYHNRTRPDLNEGCPEQLDWDFVKWVWNFRRHKRPQLLEQLENCGDNVRVFIVKNGKDKQDILEELLSLRSFV</sequence>
<dbReference type="Proteomes" id="UP001527202">
    <property type="component" value="Unassembled WGS sequence"/>
</dbReference>
<protein>
    <submittedName>
        <fullName evidence="2">AAA family ATPase</fullName>
    </submittedName>
    <submittedName>
        <fullName evidence="1">DNA topology modulation protein</fullName>
    </submittedName>
</protein>
<dbReference type="GeneID" id="95377143"/>
<accession>A0A410WZJ6</accession>
<evidence type="ECO:0000313" key="2">
    <source>
        <dbReference type="EMBL" id="QAV19876.1"/>
    </source>
</evidence>
<organism evidence="2 3">
    <name type="scientific">Paenibacillus chitinolyticus</name>
    <dbReference type="NCBI Taxonomy" id="79263"/>
    <lineage>
        <taxon>Bacteria</taxon>
        <taxon>Bacillati</taxon>
        <taxon>Bacillota</taxon>
        <taxon>Bacilli</taxon>
        <taxon>Bacillales</taxon>
        <taxon>Paenibacillaceae</taxon>
        <taxon>Paenibacillus</taxon>
    </lineage>
</organism>
<dbReference type="PANTHER" id="PTHR37816">
    <property type="entry name" value="YALI0E33011P"/>
    <property type="match status" value="1"/>
</dbReference>
<reference evidence="1 4" key="2">
    <citation type="submission" date="2022-05" db="EMBL/GenBank/DDBJ databases">
        <title>Genome Sequencing of Bee-Associated Microbes.</title>
        <authorList>
            <person name="Dunlap C."/>
        </authorList>
    </citation>
    <scope>NUCLEOTIDE SEQUENCE [LARGE SCALE GENOMIC DNA]</scope>
    <source>
        <strain evidence="1 4">NRRL B-23120</strain>
    </source>
</reference>
<reference evidence="2 3" key="1">
    <citation type="submission" date="2018-01" db="EMBL/GenBank/DDBJ databases">
        <title>The whole genome sequencing and assembly of Paenibacillus chitinolyticus KCCM 41400 strain.</title>
        <authorList>
            <person name="Kim J.-Y."/>
            <person name="Park M.-K."/>
            <person name="Lee Y.-J."/>
            <person name="Yi H."/>
            <person name="Bahn Y.-S."/>
            <person name="Kim J.F."/>
            <person name="Lee D.-W."/>
        </authorList>
    </citation>
    <scope>NUCLEOTIDE SEQUENCE [LARGE SCALE GENOMIC DNA]</scope>
    <source>
        <strain evidence="2 3">KCCM 41400</strain>
    </source>
</reference>
<name>A0A410WZJ6_9BACL</name>
<dbReference type="PANTHER" id="PTHR37816:SF3">
    <property type="entry name" value="MODULATES DNA TOPOLOGY"/>
    <property type="match status" value="1"/>
</dbReference>
<dbReference type="AlphaFoldDB" id="A0A410WZJ6"/>
<dbReference type="SUPFAM" id="SSF52540">
    <property type="entry name" value="P-loop containing nucleoside triphosphate hydrolases"/>
    <property type="match status" value="1"/>
</dbReference>
<dbReference type="OrthoDB" id="1201990at2"/>
<evidence type="ECO:0000313" key="4">
    <source>
        <dbReference type="Proteomes" id="UP001527202"/>
    </source>
</evidence>
<dbReference type="NCBIfam" id="NF005994">
    <property type="entry name" value="PRK08118.1"/>
    <property type="match status" value="1"/>
</dbReference>
<gene>
    <name evidence="1" type="ORF">M5X16_13575</name>
    <name evidence="2" type="ORF">PC41400_20335</name>
</gene>
<dbReference type="InterPro" id="IPR052922">
    <property type="entry name" value="Cytidylate_Kinase-2"/>
</dbReference>
<dbReference type="KEGG" id="pchi:PC41400_20335"/>